<comment type="caution">
    <text evidence="7">The sequence shown here is derived from an EMBL/GenBank/DDBJ whole genome shotgun (WGS) entry which is preliminary data.</text>
</comment>
<organism evidence="7 8">
    <name type="scientific">Pseudaquabacterium rugosum</name>
    <dbReference type="NCBI Taxonomy" id="2984194"/>
    <lineage>
        <taxon>Bacteria</taxon>
        <taxon>Pseudomonadati</taxon>
        <taxon>Pseudomonadota</taxon>
        <taxon>Betaproteobacteria</taxon>
        <taxon>Burkholderiales</taxon>
        <taxon>Sphaerotilaceae</taxon>
        <taxon>Pseudaquabacterium</taxon>
    </lineage>
</organism>
<keyword evidence="6 7" id="KW-0012">Acyltransferase</keyword>
<evidence type="ECO:0000256" key="5">
    <source>
        <dbReference type="ARBA" id="ARBA00023136"/>
    </source>
</evidence>
<keyword evidence="5" id="KW-0472">Membrane</keyword>
<name>A0ABU9BK67_9BURK</name>
<dbReference type="Proteomes" id="UP001368500">
    <property type="component" value="Unassembled WGS sequence"/>
</dbReference>
<proteinExistence type="predicted"/>
<dbReference type="PIRSF" id="PIRSF026649">
    <property type="entry name" value="MsbB"/>
    <property type="match status" value="1"/>
</dbReference>
<dbReference type="PANTHER" id="PTHR30606">
    <property type="entry name" value="LIPID A BIOSYNTHESIS LAUROYL ACYLTRANSFERASE"/>
    <property type="match status" value="1"/>
</dbReference>
<keyword evidence="4" id="KW-0808">Transferase</keyword>
<dbReference type="RefSeq" id="WP_341376721.1">
    <property type="nucleotide sequence ID" value="NZ_JBBUTF010000034.1"/>
</dbReference>
<keyword evidence="3" id="KW-0997">Cell inner membrane</keyword>
<keyword evidence="8" id="KW-1185">Reference proteome</keyword>
<dbReference type="PANTHER" id="PTHR30606:SF9">
    <property type="entry name" value="LIPID A BIOSYNTHESIS LAUROYLTRANSFERASE"/>
    <property type="match status" value="1"/>
</dbReference>
<sequence length="315" mass="35049">MSARDPLPPADEADDEVAAPRGNLGARLAVATLRLLSGWPLGLQAALGRGLGAALWRLAGKRRRIALRNLALCLPERSEAERQAIARAHFGWLARSLLERGLLWFAPRERLKTLIEIEGDVGYAERAGQPVMWLVPHFVGLDVAGVATQLFQGRQVASIYQAQSNPVFDAAMRAGRLRFDQGQIFARSESALPLVRAVRRGAVFFNLPDMDFGTRDAAFVPFFGVAAATLLAPARMARSLRMTVQPVVAEMLPGGRGYRVRFLEPWTDFPGEQSDEQATARMNAWIEQEIRRVPEQYLWVHKRFKSRPPGEPSLY</sequence>
<accession>A0ABU9BK67</accession>
<evidence type="ECO:0000313" key="7">
    <source>
        <dbReference type="EMBL" id="MEK8028933.1"/>
    </source>
</evidence>
<dbReference type="EMBL" id="JBBUTF010000034">
    <property type="protein sequence ID" value="MEK8028933.1"/>
    <property type="molecule type" value="Genomic_DNA"/>
</dbReference>
<comment type="subcellular location">
    <subcellularLocation>
        <location evidence="1">Cell inner membrane</location>
    </subcellularLocation>
</comment>
<evidence type="ECO:0000313" key="8">
    <source>
        <dbReference type="Proteomes" id="UP001368500"/>
    </source>
</evidence>
<protein>
    <submittedName>
        <fullName evidence="7">Lipid A biosynthesis acyltransferase</fullName>
    </submittedName>
</protein>
<gene>
    <name evidence="7" type="ORF">AACH11_23500</name>
</gene>
<evidence type="ECO:0000256" key="2">
    <source>
        <dbReference type="ARBA" id="ARBA00022475"/>
    </source>
</evidence>
<evidence type="ECO:0000256" key="3">
    <source>
        <dbReference type="ARBA" id="ARBA00022519"/>
    </source>
</evidence>
<dbReference type="InterPro" id="IPR004960">
    <property type="entry name" value="LipA_acyltrans"/>
</dbReference>
<reference evidence="7 8" key="1">
    <citation type="submission" date="2024-04" db="EMBL/GenBank/DDBJ databases">
        <title>Novel species of the genus Ideonella isolated from streams.</title>
        <authorList>
            <person name="Lu H."/>
        </authorList>
    </citation>
    <scope>NUCLEOTIDE SEQUENCE [LARGE SCALE GENOMIC DNA]</scope>
    <source>
        <strain evidence="7 8">BYS139W</strain>
    </source>
</reference>
<dbReference type="Pfam" id="PF03279">
    <property type="entry name" value="Lip_A_acyltrans"/>
    <property type="match status" value="1"/>
</dbReference>
<evidence type="ECO:0000256" key="4">
    <source>
        <dbReference type="ARBA" id="ARBA00022679"/>
    </source>
</evidence>
<evidence type="ECO:0000256" key="1">
    <source>
        <dbReference type="ARBA" id="ARBA00004533"/>
    </source>
</evidence>
<keyword evidence="2" id="KW-1003">Cell membrane</keyword>
<dbReference type="CDD" id="cd07984">
    <property type="entry name" value="LPLAT_LABLAT-like"/>
    <property type="match status" value="1"/>
</dbReference>
<dbReference type="GO" id="GO:0016746">
    <property type="term" value="F:acyltransferase activity"/>
    <property type="evidence" value="ECO:0007669"/>
    <property type="project" value="UniProtKB-KW"/>
</dbReference>
<evidence type="ECO:0000256" key="6">
    <source>
        <dbReference type="ARBA" id="ARBA00023315"/>
    </source>
</evidence>